<keyword evidence="3" id="KW-0808">Transferase</keyword>
<evidence type="ECO:0000259" key="2">
    <source>
        <dbReference type="Pfam" id="PF01425"/>
    </source>
</evidence>
<dbReference type="InterPro" id="IPR000120">
    <property type="entry name" value="Amidase"/>
</dbReference>
<comment type="similarity">
    <text evidence="1">Belongs to the amidase family.</text>
</comment>
<gene>
    <name evidence="3" type="primary">gatA</name>
    <name evidence="3" type="ORF">DSM106972_063810</name>
</gene>
<reference evidence="3" key="2">
    <citation type="journal article" date="2019" name="Genome Biol. Evol.">
        <title>Day and night: Metabolic profiles and evolutionary relationships of six axenic non-marine cyanobacteria.</title>
        <authorList>
            <person name="Will S.E."/>
            <person name="Henke P."/>
            <person name="Boedeker C."/>
            <person name="Huang S."/>
            <person name="Brinkmann H."/>
            <person name="Rohde M."/>
            <person name="Jarek M."/>
            <person name="Friedl T."/>
            <person name="Seufert S."/>
            <person name="Schumacher M."/>
            <person name="Overmann J."/>
            <person name="Neumann-Schaal M."/>
            <person name="Petersen J."/>
        </authorList>
    </citation>
    <scope>NUCLEOTIDE SEQUENCE [LARGE SCALE GENOMIC DNA]</scope>
    <source>
        <strain evidence="3">PCC 7102</strain>
    </source>
</reference>
<dbReference type="InterPro" id="IPR036928">
    <property type="entry name" value="AS_sf"/>
</dbReference>
<organism evidence="3 4">
    <name type="scientific">Dulcicalothrix desertica PCC 7102</name>
    <dbReference type="NCBI Taxonomy" id="232991"/>
    <lineage>
        <taxon>Bacteria</taxon>
        <taxon>Bacillati</taxon>
        <taxon>Cyanobacteriota</taxon>
        <taxon>Cyanophyceae</taxon>
        <taxon>Nostocales</taxon>
        <taxon>Calotrichaceae</taxon>
        <taxon>Dulcicalothrix</taxon>
    </lineage>
</organism>
<accession>A0A433V6P0</accession>
<dbReference type="PROSITE" id="PS00571">
    <property type="entry name" value="AMIDASES"/>
    <property type="match status" value="1"/>
</dbReference>
<protein>
    <submittedName>
        <fullName evidence="3">Glutamyl-tRNA(Gln) amidotransferase subunit A</fullName>
    </submittedName>
</protein>
<dbReference type="RefSeq" id="WP_127084580.1">
    <property type="nucleotide sequence ID" value="NZ_RSCL01000018.1"/>
</dbReference>
<name>A0A433V6P0_9CYAN</name>
<keyword evidence="4" id="KW-1185">Reference proteome</keyword>
<dbReference type="SUPFAM" id="SSF75304">
    <property type="entry name" value="Amidase signature (AS) enzymes"/>
    <property type="match status" value="1"/>
</dbReference>
<dbReference type="InterPro" id="IPR020556">
    <property type="entry name" value="Amidase_CS"/>
</dbReference>
<comment type="caution">
    <text evidence="3">The sequence shown here is derived from an EMBL/GenBank/DDBJ whole genome shotgun (WGS) entry which is preliminary data.</text>
</comment>
<evidence type="ECO:0000313" key="4">
    <source>
        <dbReference type="Proteomes" id="UP000271624"/>
    </source>
</evidence>
<evidence type="ECO:0000313" key="3">
    <source>
        <dbReference type="EMBL" id="RUT01758.1"/>
    </source>
</evidence>
<dbReference type="InterPro" id="IPR023631">
    <property type="entry name" value="Amidase_dom"/>
</dbReference>
<dbReference type="GO" id="GO:0016740">
    <property type="term" value="F:transferase activity"/>
    <property type="evidence" value="ECO:0007669"/>
    <property type="project" value="UniProtKB-KW"/>
</dbReference>
<evidence type="ECO:0000256" key="1">
    <source>
        <dbReference type="ARBA" id="ARBA00009199"/>
    </source>
</evidence>
<dbReference type="AlphaFoldDB" id="A0A433V6P0"/>
<reference evidence="3" key="1">
    <citation type="submission" date="2018-12" db="EMBL/GenBank/DDBJ databases">
        <authorList>
            <person name="Will S."/>
            <person name="Neumann-Schaal M."/>
            <person name="Henke P."/>
        </authorList>
    </citation>
    <scope>NUCLEOTIDE SEQUENCE</scope>
    <source>
        <strain evidence="3">PCC 7102</strain>
    </source>
</reference>
<dbReference type="Proteomes" id="UP000271624">
    <property type="component" value="Unassembled WGS sequence"/>
</dbReference>
<sequence>MNQSLYNLTQHYLKIIYKLNPELNAFITVTEQEALLTAMQLDSEIKAGKVKRLLHGIPIVIKDNIDTANIFTTVGTELFHQRTPVVDADIVTRLKQAGAIILGKTNLSEFGADITGKNRFYGNVRSAVNANYSPGGSSSGTATAVAANLCVGGIGTDTGGSIRVPASWSGIVGLRPTQSLISTDGVFKRAPSFDTVGVMASKVTDVKILFNAILHPLALPNMSPPSTYKLGIVNNYTFRGVDTEVAAAIHRVIYSCKQAGIEIINIQSKLLSNFNETNYSIIALHEFNQVLQEYQNQHHLFGDKVNYDLRKGVAISGNSYQKAQKQRLWEFGDIQNVFRQVDAIITPTTPTTAPNIQADTKVYQLNRKFVLPFSYFGFPCISIPCGLSPQGLPIGLQIVANSFQDKLILKIAKDLESIINYYLIK</sequence>
<dbReference type="Gene3D" id="3.90.1300.10">
    <property type="entry name" value="Amidase signature (AS) domain"/>
    <property type="match status" value="1"/>
</dbReference>
<dbReference type="EMBL" id="RSCL01000018">
    <property type="protein sequence ID" value="RUT01758.1"/>
    <property type="molecule type" value="Genomic_DNA"/>
</dbReference>
<feature type="domain" description="Amidase" evidence="2">
    <location>
        <begin position="8"/>
        <end position="409"/>
    </location>
</feature>
<proteinExistence type="inferred from homology"/>
<dbReference type="OrthoDB" id="9811471at2"/>
<dbReference type="Pfam" id="PF01425">
    <property type="entry name" value="Amidase"/>
    <property type="match status" value="1"/>
</dbReference>
<dbReference type="PANTHER" id="PTHR11895:SF7">
    <property type="entry name" value="GLUTAMYL-TRNA(GLN) AMIDOTRANSFERASE SUBUNIT A, MITOCHONDRIAL"/>
    <property type="match status" value="1"/>
</dbReference>
<dbReference type="PANTHER" id="PTHR11895">
    <property type="entry name" value="TRANSAMIDASE"/>
    <property type="match status" value="1"/>
</dbReference>